<dbReference type="SUPFAM" id="SSF53474">
    <property type="entry name" value="alpha/beta-Hydrolases"/>
    <property type="match status" value="1"/>
</dbReference>
<feature type="non-terminal residue" evidence="2">
    <location>
        <position position="1"/>
    </location>
</feature>
<evidence type="ECO:0000313" key="3">
    <source>
        <dbReference type="Proteomes" id="UP000030671"/>
    </source>
</evidence>
<dbReference type="InParanoid" id="W4KM13"/>
<dbReference type="Proteomes" id="UP000030671">
    <property type="component" value="Unassembled WGS sequence"/>
</dbReference>
<reference evidence="2 3" key="1">
    <citation type="journal article" date="2012" name="New Phytol.">
        <title>Insight into trade-off between wood decay and parasitism from the genome of a fungal forest pathogen.</title>
        <authorList>
            <person name="Olson A."/>
            <person name="Aerts A."/>
            <person name="Asiegbu F."/>
            <person name="Belbahri L."/>
            <person name="Bouzid O."/>
            <person name="Broberg A."/>
            <person name="Canback B."/>
            <person name="Coutinho P.M."/>
            <person name="Cullen D."/>
            <person name="Dalman K."/>
            <person name="Deflorio G."/>
            <person name="van Diepen L.T."/>
            <person name="Dunand C."/>
            <person name="Duplessis S."/>
            <person name="Durling M."/>
            <person name="Gonthier P."/>
            <person name="Grimwood J."/>
            <person name="Fossdal C.G."/>
            <person name="Hansson D."/>
            <person name="Henrissat B."/>
            <person name="Hietala A."/>
            <person name="Himmelstrand K."/>
            <person name="Hoffmeister D."/>
            <person name="Hogberg N."/>
            <person name="James T.Y."/>
            <person name="Karlsson M."/>
            <person name="Kohler A."/>
            <person name="Kues U."/>
            <person name="Lee Y.H."/>
            <person name="Lin Y.C."/>
            <person name="Lind M."/>
            <person name="Lindquist E."/>
            <person name="Lombard V."/>
            <person name="Lucas S."/>
            <person name="Lunden K."/>
            <person name="Morin E."/>
            <person name="Murat C."/>
            <person name="Park J."/>
            <person name="Raffaello T."/>
            <person name="Rouze P."/>
            <person name="Salamov A."/>
            <person name="Schmutz J."/>
            <person name="Solheim H."/>
            <person name="Stahlberg J."/>
            <person name="Velez H."/>
            <person name="de Vries R.P."/>
            <person name="Wiebenga A."/>
            <person name="Woodward S."/>
            <person name="Yakovlev I."/>
            <person name="Garbelotto M."/>
            <person name="Martin F."/>
            <person name="Grigoriev I.V."/>
            <person name="Stenlid J."/>
        </authorList>
    </citation>
    <scope>NUCLEOTIDE SEQUENCE [LARGE SCALE GENOMIC DNA]</scope>
    <source>
        <strain evidence="2 3">TC 32-1</strain>
    </source>
</reference>
<dbReference type="AlphaFoldDB" id="W4KM13"/>
<dbReference type="InterPro" id="IPR018712">
    <property type="entry name" value="Tle1-like_cat"/>
</dbReference>
<protein>
    <recommendedName>
        <fullName evidence="1">T6SS Phospholipase effector Tle1-like catalytic domain-containing protein</fullName>
    </recommendedName>
</protein>
<sequence length="347" mass="39190">RLARAINHVDARFSPPMPQIVFYQSGVGTESNAYAAILDGSFRDKVQEAYAFIAHNYEPGDEIFLFGFSRGAYTARMIAEVIGHIGVLDRTEMDHFAEIYIDFQKRGKADNQAERKALDKMLAPWTGHNSPGKKRADYDDDSFSIKCVGVFDTVGSLGLPEELTLKSKKFKTLFGFPDSNLGVHVERAYQALALNETRADFNCNKFHQKEEGRKKHQILKQCWFAGSHSDIGGGFEEHDLSDLTLYWMAAQVGDILSLDIKYLTSIIRPNAPWGKQEPHDSVKGVFVLADKIQRQFPKSFNPVTQETIHPSVLKQDKICPTLKDALDEHPELLADLMPLEKELKVDW</sequence>
<dbReference type="RefSeq" id="XP_009540844.1">
    <property type="nucleotide sequence ID" value="XM_009542549.1"/>
</dbReference>
<dbReference type="HOGENOM" id="CLU_005049_3_1_1"/>
<dbReference type="OrthoDB" id="3057168at2759"/>
<dbReference type="EMBL" id="KI925454">
    <property type="protein sequence ID" value="ETW86873.1"/>
    <property type="molecule type" value="Genomic_DNA"/>
</dbReference>
<evidence type="ECO:0000259" key="1">
    <source>
        <dbReference type="Pfam" id="PF09994"/>
    </source>
</evidence>
<feature type="domain" description="T6SS Phospholipase effector Tle1-like catalytic" evidence="1">
    <location>
        <begin position="1"/>
        <end position="251"/>
    </location>
</feature>
<dbReference type="InterPro" id="IPR029058">
    <property type="entry name" value="AB_hydrolase_fold"/>
</dbReference>
<feature type="non-terminal residue" evidence="2">
    <location>
        <position position="347"/>
    </location>
</feature>
<dbReference type="Pfam" id="PF09994">
    <property type="entry name" value="T6SS_Tle1-like_cat"/>
    <property type="match status" value="1"/>
</dbReference>
<dbReference type="eggNOG" id="ENOG502QSYI">
    <property type="taxonomic scope" value="Eukaryota"/>
</dbReference>
<gene>
    <name evidence="2" type="ORF">HETIRDRAFT_237867</name>
</gene>
<keyword evidence="3" id="KW-1185">Reference proteome</keyword>
<dbReference type="KEGG" id="hir:HETIRDRAFT_237867"/>
<name>W4KM13_HETIT</name>
<dbReference type="GeneID" id="20668792"/>
<accession>W4KM13</accession>
<dbReference type="PANTHER" id="PTHR33840">
    <property type="match status" value="1"/>
</dbReference>
<evidence type="ECO:0000313" key="2">
    <source>
        <dbReference type="EMBL" id="ETW86873.1"/>
    </source>
</evidence>
<dbReference type="PANTHER" id="PTHR33840:SF1">
    <property type="entry name" value="TLE1 PHOSPHOLIPASE DOMAIN-CONTAINING PROTEIN"/>
    <property type="match status" value="1"/>
</dbReference>
<proteinExistence type="predicted"/>
<organism evidence="2 3">
    <name type="scientific">Heterobasidion irregulare (strain TC 32-1)</name>
    <dbReference type="NCBI Taxonomy" id="747525"/>
    <lineage>
        <taxon>Eukaryota</taxon>
        <taxon>Fungi</taxon>
        <taxon>Dikarya</taxon>
        <taxon>Basidiomycota</taxon>
        <taxon>Agaricomycotina</taxon>
        <taxon>Agaricomycetes</taxon>
        <taxon>Russulales</taxon>
        <taxon>Bondarzewiaceae</taxon>
        <taxon>Heterobasidion</taxon>
        <taxon>Heterobasidion annosum species complex</taxon>
    </lineage>
</organism>